<evidence type="ECO:0000256" key="10">
    <source>
        <dbReference type="ARBA" id="ARBA00023027"/>
    </source>
</evidence>
<keyword evidence="12 17" id="KW-0456">Lyase</keyword>
<dbReference type="Pfam" id="PF01256">
    <property type="entry name" value="Carb_kinase"/>
    <property type="match status" value="1"/>
</dbReference>
<dbReference type="eggNOG" id="COG0062">
    <property type="taxonomic scope" value="Bacteria"/>
</dbReference>
<dbReference type="CDD" id="cd01171">
    <property type="entry name" value="YXKO-related"/>
    <property type="match status" value="1"/>
</dbReference>
<comment type="similarity">
    <text evidence="17">Belongs to the NnrD/CARKD family.</text>
</comment>
<dbReference type="EC" id="4.2.1.136" evidence="17"/>
<comment type="subunit">
    <text evidence="17">Homotetramer.</text>
</comment>
<keyword evidence="10 17" id="KW-0520">NAD</keyword>
<dbReference type="KEGG" id="tdn:Suden_0216"/>
<accession>Q30U34</accession>
<feature type="binding site" evidence="17">
    <location>
        <position position="234"/>
    </location>
    <ligand>
        <name>(6S)-NADPHX</name>
        <dbReference type="ChEBI" id="CHEBI:64076"/>
    </ligand>
</feature>
<evidence type="ECO:0000256" key="13">
    <source>
        <dbReference type="ARBA" id="ARBA00023268"/>
    </source>
</evidence>
<feature type="domain" description="YjeF N-terminal" evidence="20">
    <location>
        <begin position="8"/>
        <end position="193"/>
    </location>
</feature>
<keyword evidence="9 18" id="KW-0630">Potassium</keyword>
<feature type="binding site" evidence="17">
    <location>
        <position position="328"/>
    </location>
    <ligand>
        <name>(6S)-NADPHX</name>
        <dbReference type="ChEBI" id="CHEBI:64076"/>
    </ligand>
</feature>
<feature type="binding site" evidence="17">
    <location>
        <position position="400"/>
    </location>
    <ligand>
        <name>AMP</name>
        <dbReference type="ChEBI" id="CHEBI:456215"/>
    </ligand>
</feature>
<evidence type="ECO:0000256" key="11">
    <source>
        <dbReference type="ARBA" id="ARBA00023235"/>
    </source>
</evidence>
<comment type="cofactor">
    <cofactor evidence="18">
        <name>K(+)</name>
        <dbReference type="ChEBI" id="CHEBI:29103"/>
    </cofactor>
    <text evidence="18">Binds 1 potassium ion per subunit.</text>
</comment>
<dbReference type="SUPFAM" id="SSF53613">
    <property type="entry name" value="Ribokinase-like"/>
    <property type="match status" value="1"/>
</dbReference>
<evidence type="ECO:0000256" key="7">
    <source>
        <dbReference type="ARBA" id="ARBA00022840"/>
    </source>
</evidence>
<comment type="function">
    <text evidence="17">Catalyzes the dehydration of the S-form of NAD(P)HX at the expense of ADP, which is converted to AMP. Together with NAD(P)HX epimerase, which catalyzes the epimerization of the S- and R-forms, the enzyme allows the repair of both epimers of NAD(P)HX, a damaged form of NAD(P)H that is a result of enzymatic or heat-dependent hydration.</text>
</comment>
<dbReference type="PROSITE" id="PS51383">
    <property type="entry name" value="YJEF_C_3"/>
    <property type="match status" value="1"/>
</dbReference>
<dbReference type="GO" id="GO:0110051">
    <property type="term" value="P:metabolite repair"/>
    <property type="evidence" value="ECO:0007669"/>
    <property type="project" value="TreeGrafter"/>
</dbReference>
<sequence length="454" mass="49495">MQKLFDEVASLDERCYREFYLSEDILMEHAAHGMAEYIRSNFKKNVKISIVCGSGNNGADGLALGRLLHGDFDVSLICAKPPKSKMALLQKQRAASIGVRESLELLDCDVLVDAIVGTGFSLEADKEMAQLIEKMNAINAFKLACDVPSLYLFNADVTCTMGALKKRMFLDEAKEYVGEIHVIDLGICRDIYERSSNWNLLDLQDLKLPHRFKKDSHKGSYGHLAVISGQMSGASIMSAMSALRFGSGLVTLVGFEKIEIPHSIMYSHAVPKNTTALALGMGLGAEFSKAELAKFLSNGLPLVADADIFGMQIVLDILKRESVVITPHVKEFVSLLKIADIAEISVDELQKNRFMYVEMFCKAYPKVTLLLKGANVIIAQDETFYINPHGKQSLAKGGSGDVLSGLIGALLAQGYAPLQAAIHGSLAHVKLSILYEGADFSLTPDDLIDAIGKL</sequence>
<dbReference type="InterPro" id="IPR017953">
    <property type="entry name" value="Carbohydrate_kinase_pred_CS"/>
</dbReference>
<reference evidence="21 22" key="1">
    <citation type="journal article" date="2008" name="Appl. Environ. Microbiol.">
        <title>Genome of the epsilonproteobacterial chemolithoautotroph Sulfurimonas denitrificans.</title>
        <authorList>
            <person name="Sievert S.M."/>
            <person name="Scott K.M."/>
            <person name="Klotz M.G."/>
            <person name="Chain P.S.G."/>
            <person name="Hauser L.J."/>
            <person name="Hemp J."/>
            <person name="Huegler M."/>
            <person name="Land M."/>
            <person name="Lapidus A."/>
            <person name="Larimer F.W."/>
            <person name="Lucas S."/>
            <person name="Malfatti S.A."/>
            <person name="Meyer F."/>
            <person name="Paulsen I.T."/>
            <person name="Ren Q."/>
            <person name="Simon J."/>
            <person name="Bailey K."/>
            <person name="Diaz E."/>
            <person name="Fitzpatrick K.A."/>
            <person name="Glover B."/>
            <person name="Gwatney N."/>
            <person name="Korajkic A."/>
            <person name="Long A."/>
            <person name="Mobberley J.M."/>
            <person name="Pantry S.N."/>
            <person name="Pazder G."/>
            <person name="Peterson S."/>
            <person name="Quintanilla J.D."/>
            <person name="Sprinkle R."/>
            <person name="Stephens J."/>
            <person name="Thomas P."/>
            <person name="Vaughn R."/>
            <person name="Weber M.J."/>
            <person name="Wooten L.L."/>
        </authorList>
    </citation>
    <scope>NUCLEOTIDE SEQUENCE [LARGE SCALE GENOMIC DNA]</scope>
    <source>
        <strain evidence="22">ATCC 33889 / DSM 1251</strain>
    </source>
</reference>
<comment type="cofactor">
    <cofactor evidence="17">
        <name>Mg(2+)</name>
        <dbReference type="ChEBI" id="CHEBI:18420"/>
    </cofactor>
</comment>
<dbReference type="Gene3D" id="3.40.50.10260">
    <property type="entry name" value="YjeF N-terminal domain"/>
    <property type="match status" value="1"/>
</dbReference>
<dbReference type="PIRSF" id="PIRSF017184">
    <property type="entry name" value="Nnr"/>
    <property type="match status" value="1"/>
</dbReference>
<dbReference type="EMBL" id="CP000153">
    <property type="protein sequence ID" value="ABB43497.1"/>
    <property type="molecule type" value="Genomic_DNA"/>
</dbReference>
<dbReference type="Pfam" id="PF03853">
    <property type="entry name" value="YjeF_N"/>
    <property type="match status" value="1"/>
</dbReference>
<dbReference type="GO" id="GO:0046872">
    <property type="term" value="F:metal ion binding"/>
    <property type="evidence" value="ECO:0007669"/>
    <property type="project" value="UniProtKB-UniRule"/>
</dbReference>
<evidence type="ECO:0000256" key="17">
    <source>
        <dbReference type="HAMAP-Rule" id="MF_01965"/>
    </source>
</evidence>
<evidence type="ECO:0000313" key="21">
    <source>
        <dbReference type="EMBL" id="ABB43497.1"/>
    </source>
</evidence>
<comment type="function">
    <text evidence="14 18">Bifunctional enzyme that catalyzes the epimerization of the S- and R-forms of NAD(P)HX and the dehydration of the S-form of NAD(P)HX at the expense of ADP, which is converted to AMP. This allows the repair of both epimers of NAD(P)HX, a damaged form of NAD(P)H that is a result of enzymatic or heat-dependent hydration.</text>
</comment>
<evidence type="ECO:0000256" key="15">
    <source>
        <dbReference type="ARBA" id="ARBA00048238"/>
    </source>
</evidence>
<keyword evidence="5 18" id="KW-0479">Metal-binding</keyword>
<evidence type="ECO:0000256" key="2">
    <source>
        <dbReference type="ARBA" id="ARBA00000909"/>
    </source>
</evidence>
<dbReference type="InterPro" id="IPR004443">
    <property type="entry name" value="YjeF_N_dom"/>
</dbReference>
<dbReference type="Gene3D" id="3.40.1190.20">
    <property type="match status" value="1"/>
</dbReference>
<dbReference type="GO" id="GO:0052856">
    <property type="term" value="F:NAD(P)HX epimerase activity"/>
    <property type="evidence" value="ECO:0007669"/>
    <property type="project" value="UniProtKB-EC"/>
</dbReference>
<dbReference type="SUPFAM" id="SSF64153">
    <property type="entry name" value="YjeF N-terminal domain-like"/>
    <property type="match status" value="1"/>
</dbReference>
<evidence type="ECO:0000256" key="6">
    <source>
        <dbReference type="ARBA" id="ARBA00022741"/>
    </source>
</evidence>
<evidence type="ECO:0000256" key="18">
    <source>
        <dbReference type="PIRNR" id="PIRNR017184"/>
    </source>
</evidence>
<keyword evidence="7 17" id="KW-0067">ATP-binding</keyword>
<keyword evidence="8 17" id="KW-0521">NADP</keyword>
<dbReference type="NCBIfam" id="TIGR00197">
    <property type="entry name" value="yjeF_nterm"/>
    <property type="match status" value="1"/>
</dbReference>
<comment type="catalytic activity">
    <reaction evidence="16 17 18">
        <text>(6S)-NADPHX + ADP = AMP + phosphate + NADPH + H(+)</text>
        <dbReference type="Rhea" id="RHEA:32235"/>
        <dbReference type="ChEBI" id="CHEBI:15378"/>
        <dbReference type="ChEBI" id="CHEBI:43474"/>
        <dbReference type="ChEBI" id="CHEBI:57783"/>
        <dbReference type="ChEBI" id="CHEBI:64076"/>
        <dbReference type="ChEBI" id="CHEBI:456215"/>
        <dbReference type="ChEBI" id="CHEBI:456216"/>
        <dbReference type="EC" id="4.2.1.136"/>
    </reaction>
</comment>
<evidence type="ECO:0000256" key="16">
    <source>
        <dbReference type="ARBA" id="ARBA00049209"/>
    </source>
</evidence>
<dbReference type="HOGENOM" id="CLU_024853_4_2_7"/>
<dbReference type="OrthoDB" id="9806925at2"/>
<comment type="similarity">
    <text evidence="3 18">In the N-terminal section; belongs to the NnrE/AIBP family.</text>
</comment>
<dbReference type="InterPro" id="IPR036652">
    <property type="entry name" value="YjeF_N_dom_sf"/>
</dbReference>
<feature type="binding site" evidence="17">
    <location>
        <position position="282"/>
    </location>
    <ligand>
        <name>(6S)-NADPHX</name>
        <dbReference type="ChEBI" id="CHEBI:64076"/>
    </ligand>
</feature>
<organism evidence="21 22">
    <name type="scientific">Sulfurimonas denitrificans (strain ATCC 33889 / DSM 1251)</name>
    <name type="common">Thiomicrospira denitrificans (strain ATCC 33889 / DSM 1251)</name>
    <dbReference type="NCBI Taxonomy" id="326298"/>
    <lineage>
        <taxon>Bacteria</taxon>
        <taxon>Pseudomonadati</taxon>
        <taxon>Campylobacterota</taxon>
        <taxon>Epsilonproteobacteria</taxon>
        <taxon>Campylobacterales</taxon>
        <taxon>Sulfurimonadaceae</taxon>
        <taxon>Sulfurimonas</taxon>
    </lineage>
</organism>
<dbReference type="PROSITE" id="PS01050">
    <property type="entry name" value="YJEF_C_2"/>
    <property type="match status" value="1"/>
</dbReference>
<evidence type="ECO:0000256" key="14">
    <source>
        <dbReference type="ARBA" id="ARBA00025153"/>
    </source>
</evidence>
<dbReference type="PANTHER" id="PTHR12592:SF0">
    <property type="entry name" value="ATP-DEPENDENT (S)-NAD(P)H-HYDRATE DEHYDRATASE"/>
    <property type="match status" value="1"/>
</dbReference>
<dbReference type="GO" id="GO:0005524">
    <property type="term" value="F:ATP binding"/>
    <property type="evidence" value="ECO:0007669"/>
    <property type="project" value="UniProtKB-UniRule"/>
</dbReference>
<comment type="similarity">
    <text evidence="4 18">In the C-terminal section; belongs to the NnrD/CARKD family.</text>
</comment>
<dbReference type="InterPro" id="IPR030677">
    <property type="entry name" value="Nnr"/>
</dbReference>
<evidence type="ECO:0000256" key="4">
    <source>
        <dbReference type="ARBA" id="ARBA00009524"/>
    </source>
</evidence>
<feature type="domain" description="YjeF C-terminal" evidence="19">
    <location>
        <begin position="200"/>
        <end position="454"/>
    </location>
</feature>
<evidence type="ECO:0000256" key="1">
    <source>
        <dbReference type="ARBA" id="ARBA00000013"/>
    </source>
</evidence>
<proteinExistence type="inferred from homology"/>
<feature type="binding site" evidence="17">
    <location>
        <position position="401"/>
    </location>
    <ligand>
        <name>(6S)-NADPHX</name>
        <dbReference type="ChEBI" id="CHEBI:64076"/>
    </ligand>
</feature>
<dbReference type="RefSeq" id="WP_011371852.1">
    <property type="nucleotide sequence ID" value="NC_007575.1"/>
</dbReference>
<dbReference type="PANTHER" id="PTHR12592">
    <property type="entry name" value="ATP-DEPENDENT (S)-NAD(P)H-HYDRATE DEHYDRATASE FAMILY MEMBER"/>
    <property type="match status" value="1"/>
</dbReference>
<keyword evidence="11 18" id="KW-0413">Isomerase</keyword>
<protein>
    <recommendedName>
        <fullName evidence="17">ADP-dependent (S)-NAD(P)H-hydrate dehydratase</fullName>
        <ecNumber evidence="17">4.2.1.136</ecNumber>
    </recommendedName>
    <alternativeName>
        <fullName evidence="17">ADP-dependent NAD(P)HX dehydratase</fullName>
    </alternativeName>
</protein>
<dbReference type="Proteomes" id="UP000002714">
    <property type="component" value="Chromosome"/>
</dbReference>
<keyword evidence="6 17" id="KW-0547">Nucleotide-binding</keyword>
<comment type="catalytic activity">
    <reaction evidence="2 18">
        <text>(6R)-NADPHX = (6S)-NADPHX</text>
        <dbReference type="Rhea" id="RHEA:32227"/>
        <dbReference type="ChEBI" id="CHEBI:64076"/>
        <dbReference type="ChEBI" id="CHEBI:64077"/>
        <dbReference type="EC" id="5.1.99.6"/>
    </reaction>
</comment>
<dbReference type="STRING" id="326298.Suden_0216"/>
<evidence type="ECO:0000256" key="12">
    <source>
        <dbReference type="ARBA" id="ARBA00023239"/>
    </source>
</evidence>
<evidence type="ECO:0000259" key="20">
    <source>
        <dbReference type="PROSITE" id="PS51385"/>
    </source>
</evidence>
<keyword evidence="13" id="KW-0511">Multifunctional enzyme</keyword>
<dbReference type="InterPro" id="IPR000631">
    <property type="entry name" value="CARKD"/>
</dbReference>
<evidence type="ECO:0000256" key="5">
    <source>
        <dbReference type="ARBA" id="ARBA00022723"/>
    </source>
</evidence>
<evidence type="ECO:0000313" key="22">
    <source>
        <dbReference type="Proteomes" id="UP000002714"/>
    </source>
</evidence>
<name>Q30U34_SULDN</name>
<dbReference type="eggNOG" id="COG0063">
    <property type="taxonomic scope" value="Bacteria"/>
</dbReference>
<dbReference type="NCBIfam" id="TIGR00196">
    <property type="entry name" value="yjeF_cterm"/>
    <property type="match status" value="1"/>
</dbReference>
<dbReference type="HAMAP" id="MF_01965">
    <property type="entry name" value="NADHX_dehydratase"/>
    <property type="match status" value="1"/>
</dbReference>
<dbReference type="GO" id="GO:0052855">
    <property type="term" value="F:ADP-dependent NAD(P)H-hydrate dehydratase activity"/>
    <property type="evidence" value="ECO:0007669"/>
    <property type="project" value="UniProtKB-UniRule"/>
</dbReference>
<dbReference type="PROSITE" id="PS51385">
    <property type="entry name" value="YJEF_N"/>
    <property type="match status" value="1"/>
</dbReference>
<keyword evidence="22" id="KW-1185">Reference proteome</keyword>
<evidence type="ECO:0000256" key="3">
    <source>
        <dbReference type="ARBA" id="ARBA00006001"/>
    </source>
</evidence>
<dbReference type="GO" id="GO:0046496">
    <property type="term" value="P:nicotinamide nucleotide metabolic process"/>
    <property type="evidence" value="ECO:0007669"/>
    <property type="project" value="UniProtKB-UniRule"/>
</dbReference>
<comment type="caution">
    <text evidence="17">Lacks conserved residue(s) required for the propagation of feature annotation.</text>
</comment>
<evidence type="ECO:0000259" key="19">
    <source>
        <dbReference type="PROSITE" id="PS51383"/>
    </source>
</evidence>
<dbReference type="InterPro" id="IPR029056">
    <property type="entry name" value="Ribokinase-like"/>
</dbReference>
<comment type="catalytic activity">
    <reaction evidence="1 18">
        <text>(6R)-NADHX = (6S)-NADHX</text>
        <dbReference type="Rhea" id="RHEA:32215"/>
        <dbReference type="ChEBI" id="CHEBI:64074"/>
        <dbReference type="ChEBI" id="CHEBI:64075"/>
        <dbReference type="EC" id="5.1.99.6"/>
    </reaction>
</comment>
<evidence type="ECO:0000256" key="8">
    <source>
        <dbReference type="ARBA" id="ARBA00022857"/>
    </source>
</evidence>
<gene>
    <name evidence="17" type="primary">nnrD</name>
    <name evidence="21" type="ordered locus">Suden_0216</name>
</gene>
<comment type="catalytic activity">
    <reaction evidence="15 17 18">
        <text>(6S)-NADHX + ADP = AMP + phosphate + NADH + H(+)</text>
        <dbReference type="Rhea" id="RHEA:32223"/>
        <dbReference type="ChEBI" id="CHEBI:15378"/>
        <dbReference type="ChEBI" id="CHEBI:43474"/>
        <dbReference type="ChEBI" id="CHEBI:57945"/>
        <dbReference type="ChEBI" id="CHEBI:64074"/>
        <dbReference type="ChEBI" id="CHEBI:456215"/>
        <dbReference type="ChEBI" id="CHEBI:456216"/>
        <dbReference type="EC" id="4.2.1.136"/>
    </reaction>
</comment>
<dbReference type="AlphaFoldDB" id="Q30U34"/>
<evidence type="ECO:0000256" key="9">
    <source>
        <dbReference type="ARBA" id="ARBA00022958"/>
    </source>
</evidence>